<organism evidence="1 2">
    <name type="scientific">Avena sativa</name>
    <name type="common">Oat</name>
    <dbReference type="NCBI Taxonomy" id="4498"/>
    <lineage>
        <taxon>Eukaryota</taxon>
        <taxon>Viridiplantae</taxon>
        <taxon>Streptophyta</taxon>
        <taxon>Embryophyta</taxon>
        <taxon>Tracheophyta</taxon>
        <taxon>Spermatophyta</taxon>
        <taxon>Magnoliopsida</taxon>
        <taxon>Liliopsida</taxon>
        <taxon>Poales</taxon>
        <taxon>Poaceae</taxon>
        <taxon>BOP clade</taxon>
        <taxon>Pooideae</taxon>
        <taxon>Poodae</taxon>
        <taxon>Poeae</taxon>
        <taxon>Poeae Chloroplast Group 1 (Aveneae type)</taxon>
        <taxon>Aveninae</taxon>
        <taxon>Avena</taxon>
    </lineage>
</organism>
<proteinExistence type="predicted"/>
<dbReference type="Proteomes" id="UP001732700">
    <property type="component" value="Chromosome 3C"/>
</dbReference>
<protein>
    <submittedName>
        <fullName evidence="1">Uncharacterized protein</fullName>
    </submittedName>
</protein>
<name>A0ACD5VQ81_AVESA</name>
<reference evidence="1" key="2">
    <citation type="submission" date="2025-09" db="UniProtKB">
        <authorList>
            <consortium name="EnsemblPlants"/>
        </authorList>
    </citation>
    <scope>IDENTIFICATION</scope>
</reference>
<accession>A0ACD5VQ81</accession>
<keyword evidence="2" id="KW-1185">Reference proteome</keyword>
<dbReference type="EnsemblPlants" id="AVESA.00010b.r2.3CG0466780.1">
    <property type="protein sequence ID" value="AVESA.00010b.r2.3CG0466780.1.CDS.1"/>
    <property type="gene ID" value="AVESA.00010b.r2.3CG0466780"/>
</dbReference>
<evidence type="ECO:0000313" key="1">
    <source>
        <dbReference type="EnsemblPlants" id="AVESA.00010b.r2.3CG0466780.1.CDS.1"/>
    </source>
</evidence>
<reference evidence="1" key="1">
    <citation type="submission" date="2021-05" db="EMBL/GenBank/DDBJ databases">
        <authorList>
            <person name="Scholz U."/>
            <person name="Mascher M."/>
            <person name="Fiebig A."/>
        </authorList>
    </citation>
    <scope>NUCLEOTIDE SEQUENCE [LARGE SCALE GENOMIC DNA]</scope>
</reference>
<sequence length="232" mass="25917">MYTLRRFDLSRNQFFHPSDEAAALHAKVLPTWSPKQIKMETNSAAAKEMKKLVRPPPALVNMKQSPCPRSPQSECKMECYPLTDTKLFFANSSTRIFRFDADTRCIVTMPNLHSRKYSPLALSVPISPTTTTSKEDQGEDGGLYIIDSILNKPGNKAVQFEAILYRNRDNILNFPIGNAWHCDALPLPPYVNSPAYKPAPVCSYALVGDTICISTRGVGTYCFDEKIADTTC</sequence>
<evidence type="ECO:0000313" key="2">
    <source>
        <dbReference type="Proteomes" id="UP001732700"/>
    </source>
</evidence>